<keyword evidence="1" id="KW-0732">Signal</keyword>
<dbReference type="Proteomes" id="UP000323257">
    <property type="component" value="Unassembled WGS sequence"/>
</dbReference>
<sequence>MRKVILLALLTLLMAADSQSAIAAQVQIHIDGVALAPDVQPRTLDDRTMVPLRVVGENLGAQVAWSPSQVTLTKNNLNVVLHLDRATAQINGEAIALDAKPYLQQNRVMVPLRFVAETFDCKVQYGNGVVTIQTKPLVIDGVPVKALQEELHMSFGGIIQQARGNAYLASVYNLLTDNKGDNVEAPTRYAWKLNLVDDGDYYKIRQFDFLDAKGNSLARFDLYTLTGASKEAYSAWPKVLLYDDSAKAWFLFNDAAKEAILALMDTAANNGFMTVIENSVP</sequence>
<dbReference type="InterPro" id="IPR036582">
    <property type="entry name" value="Mao_N_sf"/>
</dbReference>
<dbReference type="RefSeq" id="WP_246183466.1">
    <property type="nucleotide sequence ID" value="NZ_VNHS01000007.1"/>
</dbReference>
<keyword evidence="4" id="KW-1185">Reference proteome</keyword>
<feature type="domain" description="Copper amine oxidase-like N-terminal" evidence="2">
    <location>
        <begin position="30"/>
        <end position="132"/>
    </location>
</feature>
<reference evidence="3 4" key="1">
    <citation type="submission" date="2019-07" db="EMBL/GenBank/DDBJ databases">
        <title>Genomic Encyclopedia of Type Strains, Phase III (KMG-III): the genomes of soil and plant-associated and newly described type strains.</title>
        <authorList>
            <person name="Whitman W."/>
        </authorList>
    </citation>
    <scope>NUCLEOTIDE SEQUENCE [LARGE SCALE GENOMIC DNA]</scope>
    <source>
        <strain evidence="3 4">BL24</strain>
    </source>
</reference>
<gene>
    <name evidence="3" type="ORF">BCM02_107314</name>
</gene>
<feature type="signal peptide" evidence="1">
    <location>
        <begin position="1"/>
        <end position="23"/>
    </location>
</feature>
<protein>
    <submittedName>
        <fullName evidence="3">Copper amine oxidase-like protein</fullName>
    </submittedName>
</protein>
<evidence type="ECO:0000313" key="3">
    <source>
        <dbReference type="EMBL" id="TYP73330.1"/>
    </source>
</evidence>
<comment type="caution">
    <text evidence="3">The sequence shown here is derived from an EMBL/GenBank/DDBJ whole genome shotgun (WGS) entry which is preliminary data.</text>
</comment>
<proteinExistence type="predicted"/>
<dbReference type="InterPro" id="IPR012854">
    <property type="entry name" value="Cu_amine_oxidase-like_N"/>
</dbReference>
<dbReference type="AlphaFoldDB" id="A0A5S5C4S2"/>
<evidence type="ECO:0000256" key="1">
    <source>
        <dbReference type="SAM" id="SignalP"/>
    </source>
</evidence>
<dbReference type="EMBL" id="VNHS01000007">
    <property type="protein sequence ID" value="TYP73330.1"/>
    <property type="molecule type" value="Genomic_DNA"/>
</dbReference>
<dbReference type="SUPFAM" id="SSF55383">
    <property type="entry name" value="Copper amine oxidase, domain N"/>
    <property type="match status" value="2"/>
</dbReference>
<organism evidence="3 4">
    <name type="scientific">Paenibacillus methanolicus</name>
    <dbReference type="NCBI Taxonomy" id="582686"/>
    <lineage>
        <taxon>Bacteria</taxon>
        <taxon>Bacillati</taxon>
        <taxon>Bacillota</taxon>
        <taxon>Bacilli</taxon>
        <taxon>Bacillales</taxon>
        <taxon>Paenibacillaceae</taxon>
        <taxon>Paenibacillus</taxon>
    </lineage>
</organism>
<feature type="chain" id="PRO_5024388661" evidence="1">
    <location>
        <begin position="24"/>
        <end position="281"/>
    </location>
</feature>
<evidence type="ECO:0000259" key="2">
    <source>
        <dbReference type="Pfam" id="PF07833"/>
    </source>
</evidence>
<name>A0A5S5C4S2_9BACL</name>
<dbReference type="Gene3D" id="3.30.457.10">
    <property type="entry name" value="Copper amine oxidase-like, N-terminal domain"/>
    <property type="match status" value="1"/>
</dbReference>
<evidence type="ECO:0000313" key="4">
    <source>
        <dbReference type="Proteomes" id="UP000323257"/>
    </source>
</evidence>
<dbReference type="Pfam" id="PF07833">
    <property type="entry name" value="Cu_amine_oxidN1"/>
    <property type="match status" value="1"/>
</dbReference>
<accession>A0A5S5C4S2</accession>